<accession>A0A9W6NVR0</accession>
<keyword evidence="5" id="KW-1185">Reference proteome</keyword>
<feature type="transmembrane region" description="Helical" evidence="2">
    <location>
        <begin position="211"/>
        <end position="232"/>
    </location>
</feature>
<feature type="transmembrane region" description="Helical" evidence="2">
    <location>
        <begin position="78"/>
        <end position="104"/>
    </location>
</feature>
<feature type="region of interest" description="Disordered" evidence="1">
    <location>
        <begin position="1"/>
        <end position="26"/>
    </location>
</feature>
<evidence type="ECO:0000256" key="2">
    <source>
        <dbReference type="SAM" id="Phobius"/>
    </source>
</evidence>
<evidence type="ECO:0000313" key="4">
    <source>
        <dbReference type="EMBL" id="GLL10811.1"/>
    </source>
</evidence>
<gene>
    <name evidence="4" type="ORF">GCM10017577_19520</name>
</gene>
<dbReference type="Pfam" id="PF06724">
    <property type="entry name" value="DUF1206"/>
    <property type="match status" value="3"/>
</dbReference>
<evidence type="ECO:0000313" key="5">
    <source>
        <dbReference type="Proteomes" id="UP001143463"/>
    </source>
</evidence>
<keyword evidence="2" id="KW-0812">Transmembrane</keyword>
<feature type="transmembrane region" description="Helical" evidence="2">
    <location>
        <begin position="116"/>
        <end position="137"/>
    </location>
</feature>
<keyword evidence="2" id="KW-1133">Transmembrane helix</keyword>
<sequence>MGEVAGSVGTAARGAHRHAAKAARSEPVRKGARVGIAANGVLHLLIAWLALQVALGGGGQADQSGAITTLAQQPFGRVLLWVLFVGFVAVVLWRLSTALFGFGYVEDKKKKLVKRLVSAGQAVVYAALAVLTVRAAMQGNAGGGGGSKATAGVLGLPGGQVIVGIIGVGVVVGGAVMIWHGAKKKFTEDQDLAGVHPHARKVDERTGQVGFIAKGIAIGVLGGLIVSAAVTFDPAKANGLDSALKTLAGQPFGVVLLGLVALGIAAYGIFCFFDAKYHRV</sequence>
<feature type="domain" description="DUF1206" evidence="3">
    <location>
        <begin position="209"/>
        <end position="277"/>
    </location>
</feature>
<keyword evidence="2" id="KW-0472">Membrane</keyword>
<comment type="caution">
    <text evidence="4">The sequence shown here is derived from an EMBL/GenBank/DDBJ whole genome shotgun (WGS) entry which is preliminary data.</text>
</comment>
<feature type="transmembrane region" description="Helical" evidence="2">
    <location>
        <begin position="252"/>
        <end position="273"/>
    </location>
</feature>
<feature type="domain" description="DUF1206" evidence="3">
    <location>
        <begin position="34"/>
        <end position="100"/>
    </location>
</feature>
<protein>
    <submittedName>
        <fullName evidence="4">Membrane protein</fullName>
    </submittedName>
</protein>
<organism evidence="4 5">
    <name type="scientific">Pseudonocardia halophobica</name>
    <dbReference type="NCBI Taxonomy" id="29401"/>
    <lineage>
        <taxon>Bacteria</taxon>
        <taxon>Bacillati</taxon>
        <taxon>Actinomycetota</taxon>
        <taxon>Actinomycetes</taxon>
        <taxon>Pseudonocardiales</taxon>
        <taxon>Pseudonocardiaceae</taxon>
        <taxon>Pseudonocardia</taxon>
    </lineage>
</organism>
<reference evidence="4" key="1">
    <citation type="journal article" date="2014" name="Int. J. Syst. Evol. Microbiol.">
        <title>Complete genome sequence of Corynebacterium casei LMG S-19264T (=DSM 44701T), isolated from a smear-ripened cheese.</title>
        <authorList>
            <consortium name="US DOE Joint Genome Institute (JGI-PGF)"/>
            <person name="Walter F."/>
            <person name="Albersmeier A."/>
            <person name="Kalinowski J."/>
            <person name="Ruckert C."/>
        </authorList>
    </citation>
    <scope>NUCLEOTIDE SEQUENCE</scope>
    <source>
        <strain evidence="4">VKM Ac-1069</strain>
    </source>
</reference>
<proteinExistence type="predicted"/>
<evidence type="ECO:0000259" key="3">
    <source>
        <dbReference type="Pfam" id="PF06724"/>
    </source>
</evidence>
<feature type="transmembrane region" description="Helical" evidence="2">
    <location>
        <begin position="157"/>
        <end position="179"/>
    </location>
</feature>
<feature type="domain" description="DUF1206" evidence="3">
    <location>
        <begin position="119"/>
        <end position="183"/>
    </location>
</feature>
<evidence type="ECO:0000256" key="1">
    <source>
        <dbReference type="SAM" id="MobiDB-lite"/>
    </source>
</evidence>
<dbReference type="InterPro" id="IPR009597">
    <property type="entry name" value="DUF1206"/>
</dbReference>
<reference evidence="4" key="2">
    <citation type="submission" date="2023-01" db="EMBL/GenBank/DDBJ databases">
        <authorList>
            <person name="Sun Q."/>
            <person name="Evtushenko L."/>
        </authorList>
    </citation>
    <scope>NUCLEOTIDE SEQUENCE</scope>
    <source>
        <strain evidence="4">VKM Ac-1069</strain>
    </source>
</reference>
<dbReference type="RefSeq" id="WP_037044724.1">
    <property type="nucleotide sequence ID" value="NZ_BAAAUZ010000079.1"/>
</dbReference>
<feature type="transmembrane region" description="Helical" evidence="2">
    <location>
        <begin position="34"/>
        <end position="58"/>
    </location>
</feature>
<name>A0A9W6NVR0_9PSEU</name>
<dbReference type="EMBL" id="BSFQ01000006">
    <property type="protein sequence ID" value="GLL10811.1"/>
    <property type="molecule type" value="Genomic_DNA"/>
</dbReference>
<dbReference type="Proteomes" id="UP001143463">
    <property type="component" value="Unassembled WGS sequence"/>
</dbReference>
<dbReference type="AlphaFoldDB" id="A0A9W6NVR0"/>